<gene>
    <name evidence="1" type="ORF">ATPR_0736</name>
</gene>
<reference evidence="1 2" key="1">
    <citation type="journal article" date="2011" name="Biochem. Biophys. Res. Commun.">
        <title>Increased number of Arginine-based salt bridges contributes to the thermotolerance of thermotolerant acetic acid bacteria, Acetobacter tropicalis SKU1100.</title>
        <authorList>
            <person name="Matsutani M."/>
            <person name="Hirakawa H."/>
            <person name="Nishikura M."/>
            <person name="Soemphol W."/>
            <person name="Ali I.A.I."/>
            <person name="Yakushi T."/>
            <person name="Matsushita K."/>
        </authorList>
    </citation>
    <scope>NUCLEOTIDE SEQUENCE [LARGE SCALE GENOMIC DNA]</scope>
    <source>
        <strain evidence="1 2">NBRC 101654</strain>
    </source>
</reference>
<organism evidence="1 2">
    <name type="scientific">Acetobacter tropicalis NBRC 101654</name>
    <dbReference type="NCBI Taxonomy" id="749388"/>
    <lineage>
        <taxon>Bacteria</taxon>
        <taxon>Pseudomonadati</taxon>
        <taxon>Pseudomonadota</taxon>
        <taxon>Alphaproteobacteria</taxon>
        <taxon>Acetobacterales</taxon>
        <taxon>Acetobacteraceae</taxon>
        <taxon>Acetobacter</taxon>
    </lineage>
</organism>
<comment type="caution">
    <text evidence="1">The sequence shown here is derived from an EMBL/GenBank/DDBJ whole genome shotgun (WGS) entry which is preliminary data.</text>
</comment>
<accession>F7VBI7</accession>
<sequence length="48" mass="5063">MMEKVFGWRYNASARLPVSGSVSKQGVTPGFPVGLSGLKQKVGPSGLR</sequence>
<dbReference type="Proteomes" id="UP000004319">
    <property type="component" value="Unassembled WGS sequence"/>
</dbReference>
<evidence type="ECO:0000313" key="2">
    <source>
        <dbReference type="Proteomes" id="UP000004319"/>
    </source>
</evidence>
<proteinExistence type="predicted"/>
<evidence type="ECO:0000313" key="1">
    <source>
        <dbReference type="EMBL" id="GAA07732.1"/>
    </source>
</evidence>
<dbReference type="EMBL" id="BABS01000014">
    <property type="protein sequence ID" value="GAA07732.1"/>
    <property type="molecule type" value="Genomic_DNA"/>
</dbReference>
<dbReference type="AlphaFoldDB" id="F7VBI7"/>
<name>F7VBI7_9PROT</name>
<protein>
    <submittedName>
        <fullName evidence="1">Uncharacterized protein</fullName>
    </submittedName>
</protein>